<dbReference type="SUPFAM" id="SSF48371">
    <property type="entry name" value="ARM repeat"/>
    <property type="match status" value="1"/>
</dbReference>
<sequence>NILNKLLGSQDSVNSKAFEEMMDLNNHRDFLLHHINRPTKRTSPPCLKSVSLENDPLMMFEGNRISRAPATMEASYPMKNLRGVSLGNDAVMFEDKRVSRASYLEDNPNCVSGLRWELASMVNTYGSVNLVAKNQMGSRLLQRLVDEARFLDALFIEVVNHVVELSMDPFGNYIIQKTQVVQTMIEKVKTSQQIEMVKSSIKSGFLHLVNDMNGNHVILSCLKSLGPNDYKV</sequence>
<evidence type="ECO:0000256" key="2">
    <source>
        <dbReference type="ARBA" id="ARBA00022490"/>
    </source>
</evidence>
<evidence type="ECO:0000256" key="6">
    <source>
        <dbReference type="PROSITE-ProRule" id="PRU00317"/>
    </source>
</evidence>
<evidence type="ECO:0000313" key="8">
    <source>
        <dbReference type="EMBL" id="CAH2035467.1"/>
    </source>
</evidence>
<evidence type="ECO:0000256" key="3">
    <source>
        <dbReference type="ARBA" id="ARBA00022737"/>
    </source>
</evidence>
<dbReference type="InterPro" id="IPR011989">
    <property type="entry name" value="ARM-like"/>
</dbReference>
<dbReference type="PROSITE" id="PS50303">
    <property type="entry name" value="PUM_HD"/>
    <property type="match status" value="1"/>
</dbReference>
<dbReference type="InterPro" id="IPR033133">
    <property type="entry name" value="PUM-HD"/>
</dbReference>
<keyword evidence="3" id="KW-0677">Repeat</keyword>
<evidence type="ECO:0000256" key="4">
    <source>
        <dbReference type="ARBA" id="ARBA00022845"/>
    </source>
</evidence>
<feature type="non-terminal residue" evidence="8">
    <location>
        <position position="1"/>
    </location>
</feature>
<dbReference type="Gene3D" id="1.25.10.10">
    <property type="entry name" value="Leucine-rich Repeat Variant"/>
    <property type="match status" value="1"/>
</dbReference>
<keyword evidence="5" id="KW-0694">RNA-binding</keyword>
<keyword evidence="4" id="KW-0810">Translation regulation</keyword>
<dbReference type="InterPro" id="IPR016024">
    <property type="entry name" value="ARM-type_fold"/>
</dbReference>
<dbReference type="InterPro" id="IPR001313">
    <property type="entry name" value="Pumilio_RNA-bd_rpt"/>
</dbReference>
<proteinExistence type="predicted"/>
<dbReference type="GO" id="GO:0006417">
    <property type="term" value="P:regulation of translation"/>
    <property type="evidence" value="ECO:0007669"/>
    <property type="project" value="UniProtKB-KW"/>
</dbReference>
<dbReference type="Proteomes" id="UP000836841">
    <property type="component" value="Chromosome 1"/>
</dbReference>
<protein>
    <recommendedName>
        <fullName evidence="7">PUM-HD domain-containing protein</fullName>
    </recommendedName>
</protein>
<evidence type="ECO:0000256" key="1">
    <source>
        <dbReference type="ARBA" id="ARBA00004496"/>
    </source>
</evidence>
<feature type="repeat" description="Pumilio" evidence="6">
    <location>
        <begin position="157"/>
        <end position="195"/>
    </location>
</feature>
<keyword evidence="2" id="KW-0963">Cytoplasm</keyword>
<evidence type="ECO:0000256" key="5">
    <source>
        <dbReference type="ARBA" id="ARBA00022884"/>
    </source>
</evidence>
<dbReference type="SMART" id="SM00025">
    <property type="entry name" value="Pumilio"/>
    <property type="match status" value="2"/>
</dbReference>
<dbReference type="PROSITE" id="PS50302">
    <property type="entry name" value="PUM"/>
    <property type="match status" value="1"/>
</dbReference>
<reference evidence="8 9" key="1">
    <citation type="submission" date="2022-03" db="EMBL/GenBank/DDBJ databases">
        <authorList>
            <person name="Nunn A."/>
            <person name="Chopra R."/>
            <person name="Nunn A."/>
            <person name="Contreras Garrido A."/>
        </authorList>
    </citation>
    <scope>NUCLEOTIDE SEQUENCE [LARGE SCALE GENOMIC DNA]</scope>
</reference>
<dbReference type="Pfam" id="PF00806">
    <property type="entry name" value="PUF"/>
    <property type="match status" value="3"/>
</dbReference>
<keyword evidence="9" id="KW-1185">Reference proteome</keyword>
<feature type="domain" description="PUM-HD" evidence="7">
    <location>
        <begin position="99"/>
        <end position="232"/>
    </location>
</feature>
<name>A0AAU9R7W2_THLAR</name>
<dbReference type="GO" id="GO:0003729">
    <property type="term" value="F:mRNA binding"/>
    <property type="evidence" value="ECO:0007669"/>
    <property type="project" value="TreeGrafter"/>
</dbReference>
<accession>A0AAU9R7W2</accession>
<evidence type="ECO:0000313" key="9">
    <source>
        <dbReference type="Proteomes" id="UP000836841"/>
    </source>
</evidence>
<dbReference type="EMBL" id="OU466857">
    <property type="protein sequence ID" value="CAH2035467.1"/>
    <property type="molecule type" value="Genomic_DNA"/>
</dbReference>
<evidence type="ECO:0000259" key="7">
    <source>
        <dbReference type="PROSITE" id="PS50303"/>
    </source>
</evidence>
<comment type="subcellular location">
    <subcellularLocation>
        <location evidence="1">Cytoplasm</location>
    </subcellularLocation>
</comment>
<organism evidence="8 9">
    <name type="scientific">Thlaspi arvense</name>
    <name type="common">Field penny-cress</name>
    <dbReference type="NCBI Taxonomy" id="13288"/>
    <lineage>
        <taxon>Eukaryota</taxon>
        <taxon>Viridiplantae</taxon>
        <taxon>Streptophyta</taxon>
        <taxon>Embryophyta</taxon>
        <taxon>Tracheophyta</taxon>
        <taxon>Spermatophyta</taxon>
        <taxon>Magnoliopsida</taxon>
        <taxon>eudicotyledons</taxon>
        <taxon>Gunneridae</taxon>
        <taxon>Pentapetalae</taxon>
        <taxon>rosids</taxon>
        <taxon>malvids</taxon>
        <taxon>Brassicales</taxon>
        <taxon>Brassicaceae</taxon>
        <taxon>Thlaspideae</taxon>
        <taxon>Thlaspi</taxon>
    </lineage>
</organism>
<gene>
    <name evidence="8" type="ORF">TAV2_LOCUS1713</name>
</gene>
<dbReference type="GO" id="GO:0005737">
    <property type="term" value="C:cytoplasm"/>
    <property type="evidence" value="ECO:0007669"/>
    <property type="project" value="UniProtKB-SubCell"/>
</dbReference>
<dbReference type="PANTHER" id="PTHR12537">
    <property type="entry name" value="RNA BINDING PROTEIN PUMILIO-RELATED"/>
    <property type="match status" value="1"/>
</dbReference>
<dbReference type="AlphaFoldDB" id="A0AAU9R7W2"/>
<dbReference type="PANTHER" id="PTHR12537:SF136">
    <property type="entry name" value="PUMILIO HOMOLOG 9-RELATED"/>
    <property type="match status" value="1"/>
</dbReference>